<dbReference type="RefSeq" id="WP_389360880.1">
    <property type="nucleotide sequence ID" value="NZ_JBIACK010000004.1"/>
</dbReference>
<evidence type="ECO:0000313" key="2">
    <source>
        <dbReference type="Proteomes" id="UP001601059"/>
    </source>
</evidence>
<comment type="caution">
    <text evidence="1">The sequence shown here is derived from an EMBL/GenBank/DDBJ whole genome shotgun (WGS) entry which is preliminary data.</text>
</comment>
<keyword evidence="2" id="KW-1185">Reference proteome</keyword>
<proteinExistence type="predicted"/>
<accession>A0ABW6KE54</accession>
<sequence length="165" mass="19248">MSLLQTIKQRFSKKEQDPRLGTAWITEVRPIYSDRAGSTNKRIWVTKEFLSEEVVTAVDLEHPNSSMFEQQTAYPKNRLLTQNNVPIRFNRKGKPINYDPTFEKEGYKEGQLYHFEGLGFLGNIEGVEKVWLVTDTLVLFRTLKSESLLTYSYKELEILKPTLKQ</sequence>
<name>A0ABW6KE54_9BACI</name>
<gene>
    <name evidence="1" type="ORF">ACFYKX_10775</name>
</gene>
<evidence type="ECO:0000313" key="1">
    <source>
        <dbReference type="EMBL" id="MFE8701078.1"/>
    </source>
</evidence>
<dbReference type="Proteomes" id="UP001601059">
    <property type="component" value="Unassembled WGS sequence"/>
</dbReference>
<protein>
    <submittedName>
        <fullName evidence="1">Uncharacterized protein</fullName>
    </submittedName>
</protein>
<organism evidence="1 2">
    <name type="scientific">Cytobacillus spartinae</name>
    <dbReference type="NCBI Taxonomy" id="3299023"/>
    <lineage>
        <taxon>Bacteria</taxon>
        <taxon>Bacillati</taxon>
        <taxon>Bacillota</taxon>
        <taxon>Bacilli</taxon>
        <taxon>Bacillales</taxon>
        <taxon>Bacillaceae</taxon>
        <taxon>Cytobacillus</taxon>
    </lineage>
</organism>
<dbReference type="EMBL" id="JBIACK010000004">
    <property type="protein sequence ID" value="MFE8701078.1"/>
    <property type="molecule type" value="Genomic_DNA"/>
</dbReference>
<reference evidence="1 2" key="1">
    <citation type="submission" date="2024-08" db="EMBL/GenBank/DDBJ databases">
        <title>Two novel Cytobacillus novel species.</title>
        <authorList>
            <person name="Liu G."/>
        </authorList>
    </citation>
    <scope>NUCLEOTIDE SEQUENCE [LARGE SCALE GENOMIC DNA]</scope>
    <source>
        <strain evidence="1 2">FJAT-54145</strain>
    </source>
</reference>